<feature type="domain" description="Peptidase S33 tripeptidyl aminopeptidase-like C-terminal" evidence="3">
    <location>
        <begin position="1291"/>
        <end position="1381"/>
    </location>
</feature>
<reference evidence="4 5" key="1">
    <citation type="journal article" date="2012" name="PLoS Pathog.">
        <title>Diverse lifestyles and strategies of plant pathogenesis encoded in the genomes of eighteen Dothideomycetes fungi.</title>
        <authorList>
            <person name="Ohm R.A."/>
            <person name="Feau N."/>
            <person name="Henrissat B."/>
            <person name="Schoch C.L."/>
            <person name="Horwitz B.A."/>
            <person name="Barry K.W."/>
            <person name="Condon B.J."/>
            <person name="Copeland A.C."/>
            <person name="Dhillon B."/>
            <person name="Glaser F."/>
            <person name="Hesse C.N."/>
            <person name="Kosti I."/>
            <person name="LaButti K."/>
            <person name="Lindquist E.A."/>
            <person name="Lucas S."/>
            <person name="Salamov A.A."/>
            <person name="Bradshaw R.E."/>
            <person name="Ciuffetti L."/>
            <person name="Hamelin R.C."/>
            <person name="Kema G.H.J."/>
            <person name="Lawrence C."/>
            <person name="Scott J.A."/>
            <person name="Spatafora J.W."/>
            <person name="Turgeon B.G."/>
            <person name="de Wit P.J.G.M."/>
            <person name="Zhong S."/>
            <person name="Goodwin S.B."/>
            <person name="Grigoriev I.V."/>
        </authorList>
    </citation>
    <scope>NUCLEOTIDE SEQUENCE [LARGE SCALE GENOMIC DNA]</scope>
    <source>
        <strain evidence="4 5">CIRAD86</strain>
    </source>
</reference>
<dbReference type="SUPFAM" id="SSF53474">
    <property type="entry name" value="alpha/beta-Hydrolases"/>
    <property type="match status" value="1"/>
</dbReference>
<organism evidence="4 5">
    <name type="scientific">Pseudocercospora fijiensis (strain CIRAD86)</name>
    <name type="common">Black leaf streak disease fungus</name>
    <name type="synonym">Mycosphaerella fijiensis</name>
    <dbReference type="NCBI Taxonomy" id="383855"/>
    <lineage>
        <taxon>Eukaryota</taxon>
        <taxon>Fungi</taxon>
        <taxon>Dikarya</taxon>
        <taxon>Ascomycota</taxon>
        <taxon>Pezizomycotina</taxon>
        <taxon>Dothideomycetes</taxon>
        <taxon>Dothideomycetidae</taxon>
        <taxon>Mycosphaerellales</taxon>
        <taxon>Mycosphaerellaceae</taxon>
        <taxon>Pseudocercospora</taxon>
    </lineage>
</organism>
<dbReference type="Pfam" id="PF00561">
    <property type="entry name" value="Abhydrolase_1"/>
    <property type="match status" value="1"/>
</dbReference>
<accession>M2YS45</accession>
<dbReference type="Proteomes" id="UP000016932">
    <property type="component" value="Unassembled WGS sequence"/>
</dbReference>
<evidence type="ECO:0000313" key="4">
    <source>
        <dbReference type="EMBL" id="EME80565.1"/>
    </source>
</evidence>
<dbReference type="InterPro" id="IPR013595">
    <property type="entry name" value="Pept_S33_TAP-like_C"/>
</dbReference>
<feature type="compositionally biased region" description="Basic and acidic residues" evidence="1">
    <location>
        <begin position="871"/>
        <end position="888"/>
    </location>
</feature>
<evidence type="ECO:0000259" key="2">
    <source>
        <dbReference type="Pfam" id="PF00561"/>
    </source>
</evidence>
<dbReference type="HOGENOM" id="CLU_235430_0_0_1"/>
<feature type="compositionally biased region" description="Polar residues" evidence="1">
    <location>
        <begin position="812"/>
        <end position="829"/>
    </location>
</feature>
<evidence type="ECO:0008006" key="6">
    <source>
        <dbReference type="Google" id="ProtNLM"/>
    </source>
</evidence>
<feature type="compositionally biased region" description="Low complexity" evidence="1">
    <location>
        <begin position="57"/>
        <end position="83"/>
    </location>
</feature>
<dbReference type="STRING" id="383855.M2YS45"/>
<feature type="domain" description="AB hydrolase-1" evidence="2">
    <location>
        <begin position="1057"/>
        <end position="1133"/>
    </location>
</feature>
<dbReference type="Gene3D" id="3.40.50.1820">
    <property type="entry name" value="alpha/beta hydrolase"/>
    <property type="match status" value="1"/>
</dbReference>
<dbReference type="VEuPathDB" id="FungiDB:MYCFIDRAFT_177505"/>
<dbReference type="InterPro" id="IPR000073">
    <property type="entry name" value="AB_hydrolase_1"/>
</dbReference>
<dbReference type="InterPro" id="IPR029058">
    <property type="entry name" value="AB_hydrolase_fold"/>
</dbReference>
<dbReference type="OrthoDB" id="425534at2759"/>
<sequence length="1918" mass="215505">MKCCVLRQFSTAAELQNFSMAPTVMHSRLKVRFLHAYRVNWTLTTLTHASFDDSNDTTLTKATPTATTTATATATATTAATTTEMERERLTIATDGSSWSGDAAGCAYAFQWYDGHGTLEIVGAMRALAPLARAEFAELAGLELAFEHLLDDLEISNVRREVNHIDIVSDCLNAVNKILAVRSGASGYEGTRRVEAEYGIAVSFRWMRRNTLPEQQEADEWANEGSSLSPSRRPDHHASQTFVIGYRYQTDDTSPTEVCSSPGACQATSARQAFAKARGLKGRLQPPRGGPWAPLRRWLTGAVRDLVRSMAVKLQDFLTVTMWFAAHQVAEQINSTDKRPSRKSTPPTSVVRANRRQISYTRWLPRWRATSLRVLLLVKDSVVFHQPPLSISTLQAIDQQSAMIQNPISRGECSHKVQFLLAIHLIDWSQSTVQLLQEANLSQLNENTALHIPTSCSETQDCELTRAVLTITLQTSSRRVYDPGFDMHRLSAGSIDGNFTKIRRQFRPRLLLLVLLLRRKPIQRGLWPRQEKNANRLPEMPQDFYATTGMDGIDYRTGKPTPPKSVNKRCATDQTAIQQSMVTSQNNNSVMSHSLDINAPRSRPLIQISVIADRSRSVVPYDSEATYYLSRSVWIPLRSQQSSKEPGNYLAAYVASSTNEAVVVHRDFFSLASSPISKTPPGDNQLSMIRRLASKTCTRGESRLSRRHDRCFYLETDLGLSQELWNSFDPQSLAQPYSAPITSTKFGRIRGPRVSLHSSSSQMGRWTMKKWADKMLLRCADAREDVPARLATSWWKDMVSRYPFARIKTSKSESSPQYPTEDNTNLQSLNFTPPKLQTLIHPSHTMRIPLLLAAIAAYIATHTSAQAGPRRRWEEDTRPAQPLDEAKLRRSTSSSNFTWSACPGIPTGMELLTLKCANLTVPVSDDDKKIVPRHHDDMLIPMMKVTPGIPKRTIFYSPGGLGMDWVSDQFNKTDYQRLVGLFGRRTEIIVVGRRGANWMTCLPENTHLRLDETPGKKMFADENVEKALQNMWKKGEDYTSGCGDFHRKKYSLPYLGTKWAAKDLDLAREKLGFEKISFFGESMGGTILGIEYARMYPDRVERMALDGVAPYSWYSQDHEPEEIAAAAGFWDKLWAACHNAGPKKCGFYCDDIEDIRKAFFSIGPRLQRERYLLEIHGYDNEEHVGPISAVFDEQMWLQYVLKSLGVKVARKSVMNVASAIYQNAWRGLASDPDQDPPKWNPPEAAYFLAAIDQGGLQNKPTTEEIRHRFFPEFMDIFELGPDWSTFLHAAAMNFTSIDPPHEYDVNVRAPPILFIGNTGDTRTPLCNARNWQEREFPNGRLLTIDGIGHGLQGADLEGKCAKKYVRKYFWTGVLPPEGTVCEGVQGGGVFLPRWVLGIIVVVNYDKFRHDLDFLRGFHTIAAVLQIIGYKEVFSIPCTRKMMTRKRNVVGTETRPLPQSNCHYLLSFIRYIQPDTNQSHCSCSLHYQISCSITPTSQLSFSSRFINNSLLPTCYPSSTDDRNLLQALLPAHYHPSILVFWIYDGGFFDNVQPRAAVAWQVECLPRSVEARVRGRHLAGFLVRFCVVSFGHQASVSSLPVKVLCQVFLDIEILTAIVGHVSKACDDVARVFLLECDLGKSLRPGLVVMATPAVTTSPLEPVLRLADRRREITGGCRGLTFLSGSVATPYFSTFALFSRPALFPDGVRLYPAMPPRLCEAALIVDQQGRPSSYSRFRFLPHRKWGWRDGAKGSKASPTSGREACKGPQPSGRVNAKLSYALQRTRLNLCTVILRRPVSLLRVRCAEAMDLIDWARCRKRFRAANHTPSSRYNDTESIQELIGKDKLTSHAKKSMWPTIILTKTCATLTHFLNTIHAQLQLGNNTHANAKEHRDASSKPALEIRGFSLTMASSWLVRATRP</sequence>
<dbReference type="RefSeq" id="XP_007929464.1">
    <property type="nucleotide sequence ID" value="XM_007931273.1"/>
</dbReference>
<dbReference type="GeneID" id="19333763"/>
<evidence type="ECO:0000256" key="1">
    <source>
        <dbReference type="SAM" id="MobiDB-lite"/>
    </source>
</evidence>
<evidence type="ECO:0000313" key="5">
    <source>
        <dbReference type="Proteomes" id="UP000016932"/>
    </source>
</evidence>
<name>M2YS45_PSEFD</name>
<gene>
    <name evidence="4" type="ORF">MYCFIDRAFT_177505</name>
</gene>
<feature type="region of interest" description="Disordered" evidence="1">
    <location>
        <begin position="57"/>
        <end position="86"/>
    </location>
</feature>
<feature type="region of interest" description="Disordered" evidence="1">
    <location>
        <begin position="810"/>
        <end position="829"/>
    </location>
</feature>
<dbReference type="Pfam" id="PF08386">
    <property type="entry name" value="Abhydrolase_4"/>
    <property type="match status" value="1"/>
</dbReference>
<protein>
    <recommendedName>
        <fullName evidence="6">Peptidase S33 tripeptidyl aminopeptidase-like C-terminal domain-containing protein</fullName>
    </recommendedName>
</protein>
<keyword evidence="5" id="KW-1185">Reference proteome</keyword>
<feature type="region of interest" description="Disordered" evidence="1">
    <location>
        <begin position="215"/>
        <end position="236"/>
    </location>
</feature>
<feature type="region of interest" description="Disordered" evidence="1">
    <location>
        <begin position="1747"/>
        <end position="1768"/>
    </location>
</feature>
<evidence type="ECO:0000259" key="3">
    <source>
        <dbReference type="Pfam" id="PF08386"/>
    </source>
</evidence>
<feature type="region of interest" description="Disordered" evidence="1">
    <location>
        <begin position="866"/>
        <end position="889"/>
    </location>
</feature>
<dbReference type="KEGG" id="pfj:MYCFIDRAFT_177505"/>
<dbReference type="EMBL" id="KB446561">
    <property type="protein sequence ID" value="EME80565.1"/>
    <property type="molecule type" value="Genomic_DNA"/>
</dbReference>
<proteinExistence type="predicted"/>